<dbReference type="Proteomes" id="UP001596414">
    <property type="component" value="Unassembled WGS sequence"/>
</dbReference>
<accession>A0ABD5X5D5</accession>
<dbReference type="RefSeq" id="WP_267635901.1">
    <property type="nucleotide sequence ID" value="NZ_JAODIY010000001.1"/>
</dbReference>
<keyword evidence="2" id="KW-0812">Transmembrane</keyword>
<feature type="transmembrane region" description="Helical" evidence="2">
    <location>
        <begin position="358"/>
        <end position="375"/>
    </location>
</feature>
<feature type="transmembrane region" description="Helical" evidence="2">
    <location>
        <begin position="330"/>
        <end position="352"/>
    </location>
</feature>
<keyword evidence="2" id="KW-1133">Transmembrane helix</keyword>
<sequence>MSRSPLEQIRELSDVEPAEDETIREYVIRVAEEHDIEPATLEAGLSYVTEYHFSDDAPEDDRGFETFLGQLREPTGSPGSPTEHTETSDAPGTPRSDGTSPSVGVSDSDTGDTQPETDQPTTTEASSTEQSGSAAELTASEPSHSPGERGPSVVGLPGGSDTGTTTGFKTGIQGKEPRKLLVRFLIVVATAPVIGWMLSRAWVPGNTIYQEGRNLLAQVTGVPGQEAAQLFALGMFGLYLGMLVLFTLDVKKRVQAMLLWLGTGLGVAAVAVSGWVIPNLELTQLNVLGFVLGVVAGVIVELDQLRAIDRSRSSFRRPTLSNGELPEFRYAAWLLFAVLVAVVMATLGQVILAGSVTVVDPIASLIFLGMLFGFVRYESETNYITLGPERSGKSMLMLGLCLELLRDGDTHPKPNDYLQNGLERTSNLQSGQAKWPIPSTSHDELRAASFEVISGYYFPRRLGLTALDYAGQHLSRIADLISRGETDSEGNSVPEQVVDWVVDADTLLFILDVERLVYPEEFHEGEHDEGAVSWGLEHYTTITEGIEPDETILVASKCDILIDQGYVDAPRAYDSYAEFREAVTDHLTARPDVQELLATTGESTIRPVYYVTEQRDGQYRPYLDEDGNLVPVGYDQLVGEMRGRQ</sequence>
<feature type="region of interest" description="Disordered" evidence="1">
    <location>
        <begin position="52"/>
        <end position="172"/>
    </location>
</feature>
<protein>
    <submittedName>
        <fullName evidence="3">Uncharacterized protein</fullName>
    </submittedName>
</protein>
<proteinExistence type="predicted"/>
<feature type="compositionally biased region" description="Basic and acidic residues" evidence="1">
    <location>
        <begin position="52"/>
        <end position="64"/>
    </location>
</feature>
<dbReference type="EMBL" id="JBHSZQ010000020">
    <property type="protein sequence ID" value="MFC7126346.1"/>
    <property type="molecule type" value="Genomic_DNA"/>
</dbReference>
<name>A0ABD5X5D5_9EURY</name>
<evidence type="ECO:0000313" key="4">
    <source>
        <dbReference type="Proteomes" id="UP001596414"/>
    </source>
</evidence>
<evidence type="ECO:0000256" key="2">
    <source>
        <dbReference type="SAM" id="Phobius"/>
    </source>
</evidence>
<gene>
    <name evidence="3" type="ORF">ACFQJ7_09910</name>
</gene>
<feature type="compositionally biased region" description="Low complexity" evidence="1">
    <location>
        <begin position="112"/>
        <end position="124"/>
    </location>
</feature>
<evidence type="ECO:0000256" key="1">
    <source>
        <dbReference type="SAM" id="MobiDB-lite"/>
    </source>
</evidence>
<reference evidence="3 4" key="1">
    <citation type="journal article" date="2014" name="Int. J. Syst. Evol. Microbiol.">
        <title>Complete genome sequence of Corynebacterium casei LMG S-19264T (=DSM 44701T), isolated from a smear-ripened cheese.</title>
        <authorList>
            <consortium name="US DOE Joint Genome Institute (JGI-PGF)"/>
            <person name="Walter F."/>
            <person name="Albersmeier A."/>
            <person name="Kalinowski J."/>
            <person name="Ruckert C."/>
        </authorList>
    </citation>
    <scope>NUCLEOTIDE SEQUENCE [LARGE SCALE GENOMIC DNA]</scope>
    <source>
        <strain evidence="3 4">CGMCC 4.7215</strain>
    </source>
</reference>
<evidence type="ECO:0000313" key="3">
    <source>
        <dbReference type="EMBL" id="MFC7126346.1"/>
    </source>
</evidence>
<dbReference type="AlphaFoldDB" id="A0ABD5X5D5"/>
<feature type="transmembrane region" description="Helical" evidence="2">
    <location>
        <begin position="227"/>
        <end position="246"/>
    </location>
</feature>
<feature type="transmembrane region" description="Helical" evidence="2">
    <location>
        <begin position="283"/>
        <end position="302"/>
    </location>
</feature>
<feature type="transmembrane region" description="Helical" evidence="2">
    <location>
        <begin position="180"/>
        <end position="198"/>
    </location>
</feature>
<organism evidence="3 4">
    <name type="scientific">Halovenus rubra</name>
    <dbReference type="NCBI Taxonomy" id="869890"/>
    <lineage>
        <taxon>Archaea</taxon>
        <taxon>Methanobacteriati</taxon>
        <taxon>Methanobacteriota</taxon>
        <taxon>Stenosarchaea group</taxon>
        <taxon>Halobacteria</taxon>
        <taxon>Halobacteriales</taxon>
        <taxon>Haloarculaceae</taxon>
        <taxon>Halovenus</taxon>
    </lineage>
</organism>
<comment type="caution">
    <text evidence="3">The sequence shown here is derived from an EMBL/GenBank/DDBJ whole genome shotgun (WGS) entry which is preliminary data.</text>
</comment>
<feature type="compositionally biased region" description="Polar residues" evidence="1">
    <location>
        <begin position="96"/>
        <end position="108"/>
    </location>
</feature>
<feature type="transmembrane region" description="Helical" evidence="2">
    <location>
        <begin position="258"/>
        <end position="277"/>
    </location>
</feature>
<keyword evidence="2" id="KW-0472">Membrane</keyword>